<dbReference type="Pfam" id="PF13020">
    <property type="entry name" value="NOV_C"/>
    <property type="match status" value="1"/>
</dbReference>
<organism evidence="4 5">
    <name type="scientific">Geodia barretti</name>
    <name type="common">Barrett's horny sponge</name>
    <dbReference type="NCBI Taxonomy" id="519541"/>
    <lineage>
        <taxon>Eukaryota</taxon>
        <taxon>Metazoa</taxon>
        <taxon>Porifera</taxon>
        <taxon>Demospongiae</taxon>
        <taxon>Heteroscleromorpha</taxon>
        <taxon>Tetractinellida</taxon>
        <taxon>Astrophorina</taxon>
        <taxon>Geodiidae</taxon>
        <taxon>Geodia</taxon>
    </lineage>
</organism>
<evidence type="ECO:0000313" key="4">
    <source>
        <dbReference type="EMBL" id="CAI8037145.1"/>
    </source>
</evidence>
<reference evidence="4" key="1">
    <citation type="submission" date="2023-03" db="EMBL/GenBank/DDBJ databases">
        <authorList>
            <person name="Steffen K."/>
            <person name="Cardenas P."/>
        </authorList>
    </citation>
    <scope>NUCLEOTIDE SEQUENCE</scope>
</reference>
<sequence length="2016" mass="226052">MMRHSRDCVQGKIEEEIKTIVTHEVDQVRWRLSQMTDPRSSVLAARQPSTLLSDIFALLANYLPGHQNARVNAFLQLVCHQEHVKRMFLLAVYVGGYGIERLAREVEQERSRDEQAATTPQFARPQPEFFHRTHGEVLDVLLPLLKQQPFPISLTSLAEIERAVVDRFDAPSFHPLSRISFLDFLVSDAGCTAALGGSLNVGASGIDESGKKRVVEIVSQLRQTERNDKEVVSETLKLQCSVTTVDELCCGSIEKLISDVTEKTDTNSTPTPCVTYLAPLLVNGASSGDSCKQRSSPSLGPLGHKSKEDTLSCLSSAPLLEDLASWSHWDLVFRPQHGDLAKFVAEEGSRSELHVLEVSPGVLLRVDPQASHQKFLEAVEARDPVGTSGQLVSIAVQQGSVHEVSMKLLGSHVQTALDRMMASESAGSGQDGGEPTARATEFVYRCIVRIPLKLCQFMAKEVFLEPLSRASSHAAVEGLLGHCQRDREGRRHLQSLGMSLGVKAWTDDFSTMLGETLRSHMTPKPKPPTSEIKSSDTDEPLSIPDTQIREGEVAPAQTAVEPCEPSDDTDHDQTASTPMTPATTVHPERESECLAVIESIRSEDFGIGLELEGRQKEVAQKQRQREGRGLQRLSKELYSKDTHFVLELIQNADDNSYDESVLLAGSVRVPALKFIIGASGVTVLNNEVGFSERNVRAICDVGRSTKGAHHSGYIGQKGIGFKSVFRITDTPEIHSGGYHIMFDAKCDAIGYILPHWIEEHDRGNAAVGKGWTTTIVLPLKEDQLAVSLVRKFGDVRPSLLLFLHRLRSITVEDKGSGVTRFMTRSDGSEGIIQIEHNSYEGTVEKDTWLVVRKHLHNASQFKAEVEVTEVALAFPLGAHVKTVVLAKDLQQQQVFAFLPLRSYGFRFIVQGDFDLPSSREDVNSDSVWNQFIRDEIPQLFLYALEKIKKLPGISVTEAVALYLQFIPLDGELHDFFKPVAIRIRNLLRGAACLPTEPGLEDISEPFSIVQALARPDTQETHGQNPLWKQPSELVVARNGFIRAVVPQSLLNSALHYFYLSPELAPHLSPALQSHLGLHTLSIDHLVTVAEAVVRSYSGASVIMLSDDSDEDSPIFISDDEDDNESSSKRRGKSAPVTSHNVFVRWVAQWLACVHIVLEDERDRSPLTLGKLKKTKILPLTSGARVAAQDGSLFFPAEGDSVSSARFKGLFDEIMVVDTQLFETNHYHQQQEEGDQERVTTGMVKTSHRVHAMLELLGVREMFPAEVIRHHILPCFTSDHWKTKPANLLTTYLVYIKDSLGVQGSGVTEQEIVSLLRDCVALVTRKHGVVQPAKEVLHFASQFKPSYDLEKLFPDVQWKLVSPNYLKSFTAQNAVASWRAFLLKLGVRDKIAVTSLTERVPEGHERWQELRDFVGRSPDGAYTLRDYRCSEFEEIVRSVATTSRRGNTHQQMVELLRLLDKLWDQEYRQFSFAKCYNGSNENYLGGDQSLPSAFHHALKELAWLPGVSLPSEKPYGKPNQLYKGRELFDRSRANQRLLNCHVPYVACEIKNPQLLELLQVRCQVGVDEMVCFLQEWAKAASSPGAQFKASVAHMTEVYLFLYQQSQQMYRGGQGGSSIVDRLSSSDQTPIFVPDVYDSNMPATENVRGQFYSVHSVCWVDPSGVLYSKQQYNHKLPSDLPKVLQLYYASGDGGSQKYLELQMALKHFCVREVPTAAAYITALQYNSSLAPIPEKHHINDFTSIALHLSRVCMSGLITPQFLQQQLREGKVFPSHRDLWVSLDVSVESCLLENDDSKLEKNFTECKGVHFLKWPVAIHKKAPRYRHSEEQQKEEERKHFIDTCAGIAKLSEVVQSSVFHDGMVMRLDDLRRRLHGMVPLLQRYLIANEDELYQSILRENMKEKLEKMFIGSAASQLPSGQRILSVTWINETSETGEPYDIEVQIEPQTVLYIEVKSTISAEKEFMQFSWNELQFADKEKQNYHLYRVYSAGSELVTMKWMENLASILTTRPVRLLLEL</sequence>
<dbReference type="InterPro" id="IPR052957">
    <property type="entry name" value="Auxin_embryo_med"/>
</dbReference>
<feature type="region of interest" description="Disordered" evidence="1">
    <location>
        <begin position="517"/>
        <end position="590"/>
    </location>
</feature>
<feature type="domain" description="Sacsin/Nov" evidence="3">
    <location>
        <begin position="638"/>
        <end position="747"/>
    </location>
</feature>
<dbReference type="InterPro" id="IPR024975">
    <property type="entry name" value="NOV_C"/>
</dbReference>
<evidence type="ECO:0000259" key="3">
    <source>
        <dbReference type="Pfam" id="PF25794"/>
    </source>
</evidence>
<feature type="compositionally biased region" description="Polar residues" evidence="1">
    <location>
        <begin position="574"/>
        <end position="583"/>
    </location>
</feature>
<feature type="compositionally biased region" description="Acidic residues" evidence="1">
    <location>
        <begin position="1113"/>
        <end position="1124"/>
    </location>
</feature>
<dbReference type="SUPFAM" id="SSF55874">
    <property type="entry name" value="ATPase domain of HSP90 chaperone/DNA topoisomerase II/histidine kinase"/>
    <property type="match status" value="1"/>
</dbReference>
<comment type="caution">
    <text evidence="4">The sequence shown here is derived from an EMBL/GenBank/DDBJ whole genome shotgun (WGS) entry which is preliminary data.</text>
</comment>
<proteinExistence type="predicted"/>
<accession>A0AA35SW10</accession>
<name>A0AA35SW10_GEOBA</name>
<dbReference type="NCBIfam" id="NF047352">
    <property type="entry name" value="P_loop_sacsin"/>
    <property type="match status" value="1"/>
</dbReference>
<evidence type="ECO:0000313" key="5">
    <source>
        <dbReference type="Proteomes" id="UP001174909"/>
    </source>
</evidence>
<evidence type="ECO:0000259" key="2">
    <source>
        <dbReference type="Pfam" id="PF13020"/>
    </source>
</evidence>
<dbReference type="PANTHER" id="PTHR32387:SF0">
    <property type="entry name" value="PROTEIN NO VEIN"/>
    <property type="match status" value="1"/>
</dbReference>
<keyword evidence="5" id="KW-1185">Reference proteome</keyword>
<feature type="compositionally biased region" description="Polar residues" evidence="1">
    <location>
        <begin position="288"/>
        <end position="298"/>
    </location>
</feature>
<gene>
    <name evidence="4" type="ORF">GBAR_LOCUS20776</name>
</gene>
<evidence type="ECO:0000256" key="1">
    <source>
        <dbReference type="SAM" id="MobiDB-lite"/>
    </source>
</evidence>
<feature type="region of interest" description="Disordered" evidence="1">
    <location>
        <begin position="288"/>
        <end position="307"/>
    </location>
</feature>
<feature type="domain" description="Protein NO VEIN C-terminal" evidence="2">
    <location>
        <begin position="1919"/>
        <end position="1991"/>
    </location>
</feature>
<dbReference type="Proteomes" id="UP001174909">
    <property type="component" value="Unassembled WGS sequence"/>
</dbReference>
<dbReference type="InterPro" id="IPR036890">
    <property type="entry name" value="HATPase_C_sf"/>
</dbReference>
<feature type="region of interest" description="Disordered" evidence="1">
    <location>
        <begin position="1113"/>
        <end position="1133"/>
    </location>
</feature>
<protein>
    <submittedName>
        <fullName evidence="4">Protein NO VEIN</fullName>
    </submittedName>
</protein>
<dbReference type="Pfam" id="PF25794">
    <property type="entry name" value="SACS"/>
    <property type="match status" value="1"/>
</dbReference>
<dbReference type="PANTHER" id="PTHR32387">
    <property type="entry name" value="WU:FJ29H11"/>
    <property type="match status" value="1"/>
</dbReference>
<dbReference type="InterPro" id="IPR058210">
    <property type="entry name" value="SACS/Nov_dom"/>
</dbReference>
<dbReference type="EMBL" id="CASHTH010002911">
    <property type="protein sequence ID" value="CAI8037145.1"/>
    <property type="molecule type" value="Genomic_DNA"/>
</dbReference>
<dbReference type="Gene3D" id="3.30.565.10">
    <property type="entry name" value="Histidine kinase-like ATPase, C-terminal domain"/>
    <property type="match status" value="1"/>
</dbReference>